<keyword evidence="1" id="KW-0812">Transmembrane</keyword>
<feature type="transmembrane region" description="Helical" evidence="1">
    <location>
        <begin position="193"/>
        <end position="216"/>
    </location>
</feature>
<evidence type="ECO:0000256" key="1">
    <source>
        <dbReference type="SAM" id="Phobius"/>
    </source>
</evidence>
<dbReference type="RefSeq" id="WP_146931967.1">
    <property type="nucleotide sequence ID" value="NZ_CBCSHZ010000006.1"/>
</dbReference>
<feature type="transmembrane region" description="Helical" evidence="1">
    <location>
        <begin position="160"/>
        <end position="181"/>
    </location>
</feature>
<sequence length="253" mass="29251">MIWKFKKTNKIILVGASFAVLFFRHFLIKEQKQTNKANLYETVFLGLMYCASESEKLKILNDLDLKEANYLENVKEVYWRPGNEIANRKGNLHKEFYSKVSQLDIMITYIYNPQILFKMVIMGIKYLVINPAQPQHLGNYLKKDSKGAKLTLKETFWGKYLNKTFLLIYLFSLASCVYNIATGRRNFRLTLTIILIMLIPLVFTATLVAGGINDFVKHNLSVYFMISILFLLLCSNVLEIIKSQSASQKVALF</sequence>
<dbReference type="Proteomes" id="UP000321367">
    <property type="component" value="Unassembled WGS sequence"/>
</dbReference>
<accession>A0A5C6ZX43</accession>
<dbReference type="AlphaFoldDB" id="A0A5C6ZX43"/>
<keyword evidence="1" id="KW-0472">Membrane</keyword>
<evidence type="ECO:0000313" key="3">
    <source>
        <dbReference type="Proteomes" id="UP000321367"/>
    </source>
</evidence>
<dbReference type="EMBL" id="VORY01000007">
    <property type="protein sequence ID" value="TXD93892.1"/>
    <property type="molecule type" value="Genomic_DNA"/>
</dbReference>
<feature type="transmembrane region" description="Helical" evidence="1">
    <location>
        <begin position="222"/>
        <end position="241"/>
    </location>
</feature>
<feature type="transmembrane region" description="Helical" evidence="1">
    <location>
        <begin position="12"/>
        <end position="28"/>
    </location>
</feature>
<gene>
    <name evidence="2" type="ORF">ES724_08170</name>
</gene>
<keyword evidence="1" id="KW-1133">Transmembrane helix</keyword>
<evidence type="ECO:0000313" key="2">
    <source>
        <dbReference type="EMBL" id="TXD93892.1"/>
    </source>
</evidence>
<comment type="caution">
    <text evidence="2">The sequence shown here is derived from an EMBL/GenBank/DDBJ whole genome shotgun (WGS) entry which is preliminary data.</text>
</comment>
<keyword evidence="3" id="KW-1185">Reference proteome</keyword>
<proteinExistence type="predicted"/>
<protein>
    <submittedName>
        <fullName evidence="2">Uncharacterized protein</fullName>
    </submittedName>
</protein>
<reference evidence="2 3" key="1">
    <citation type="submission" date="2019-08" db="EMBL/GenBank/DDBJ databases">
        <title>Genome sequence of Gillisia hiemivivida IC154 (type strain).</title>
        <authorList>
            <person name="Bowman J.P."/>
        </authorList>
    </citation>
    <scope>NUCLEOTIDE SEQUENCE [LARGE SCALE GENOMIC DNA]</scope>
    <source>
        <strain evidence="2 3">IC154</strain>
    </source>
</reference>
<organism evidence="2 3">
    <name type="scientific">Gillisia hiemivivida</name>
    <dbReference type="NCBI Taxonomy" id="291190"/>
    <lineage>
        <taxon>Bacteria</taxon>
        <taxon>Pseudomonadati</taxon>
        <taxon>Bacteroidota</taxon>
        <taxon>Flavobacteriia</taxon>
        <taxon>Flavobacteriales</taxon>
        <taxon>Flavobacteriaceae</taxon>
        <taxon>Gillisia</taxon>
    </lineage>
</organism>
<dbReference type="OrthoDB" id="129479at2"/>
<name>A0A5C6ZX43_9FLAO</name>